<dbReference type="InterPro" id="IPR052179">
    <property type="entry name" value="DD-CPase-like"/>
</dbReference>
<dbReference type="InterPro" id="IPR003709">
    <property type="entry name" value="VanY-like_core_dom"/>
</dbReference>
<organism evidence="4 5">
    <name type="scientific">Leucobacter muris</name>
    <dbReference type="NCBI Taxonomy" id="1935379"/>
    <lineage>
        <taxon>Bacteria</taxon>
        <taxon>Bacillati</taxon>
        <taxon>Actinomycetota</taxon>
        <taxon>Actinomycetes</taxon>
        <taxon>Micrococcales</taxon>
        <taxon>Microbacteriaceae</taxon>
        <taxon>Leucobacter</taxon>
    </lineage>
</organism>
<feature type="compositionally biased region" description="Pro residues" evidence="1">
    <location>
        <begin position="40"/>
        <end position="52"/>
    </location>
</feature>
<keyword evidence="4" id="KW-0121">Carboxypeptidase</keyword>
<dbReference type="CDD" id="cd14852">
    <property type="entry name" value="LD-carboxypeptidase"/>
    <property type="match status" value="1"/>
</dbReference>
<name>A0ABX5QDM9_9MICO</name>
<evidence type="ECO:0000256" key="2">
    <source>
        <dbReference type="SAM" id="SignalP"/>
    </source>
</evidence>
<keyword evidence="5" id="KW-1185">Reference proteome</keyword>
<dbReference type="Pfam" id="PF02557">
    <property type="entry name" value="VanY"/>
    <property type="match status" value="1"/>
</dbReference>
<dbReference type="PANTHER" id="PTHR34385:SF1">
    <property type="entry name" value="PEPTIDOGLYCAN L-ALANYL-D-GLUTAMATE ENDOPEPTIDASE CWLK"/>
    <property type="match status" value="1"/>
</dbReference>
<gene>
    <name evidence="4" type="ORF">Leucomu_03940</name>
</gene>
<dbReference type="EMBL" id="CP035037">
    <property type="protein sequence ID" value="QAB17183.1"/>
    <property type="molecule type" value="Genomic_DNA"/>
</dbReference>
<keyword evidence="2" id="KW-0732">Signal</keyword>
<dbReference type="GO" id="GO:0004180">
    <property type="term" value="F:carboxypeptidase activity"/>
    <property type="evidence" value="ECO:0007669"/>
    <property type="project" value="UniProtKB-KW"/>
</dbReference>
<evidence type="ECO:0000259" key="3">
    <source>
        <dbReference type="Pfam" id="PF02557"/>
    </source>
</evidence>
<dbReference type="PANTHER" id="PTHR34385">
    <property type="entry name" value="D-ALANYL-D-ALANINE CARBOXYPEPTIDASE"/>
    <property type="match status" value="1"/>
</dbReference>
<evidence type="ECO:0000313" key="4">
    <source>
        <dbReference type="EMBL" id="QAB17183.1"/>
    </source>
</evidence>
<protein>
    <submittedName>
        <fullName evidence="4">D-alanyl-D-alanine carboxypeptidase family protein</fullName>
    </submittedName>
</protein>
<dbReference type="InterPro" id="IPR009045">
    <property type="entry name" value="Zn_M74/Hedgehog-like"/>
</dbReference>
<feature type="region of interest" description="Disordered" evidence="1">
    <location>
        <begin position="33"/>
        <end position="61"/>
    </location>
</feature>
<accession>A0ABX5QDM9</accession>
<feature type="signal peptide" evidence="2">
    <location>
        <begin position="1"/>
        <end position="26"/>
    </location>
</feature>
<dbReference type="InterPro" id="IPR058193">
    <property type="entry name" value="VanY/YodJ_core_dom"/>
</dbReference>
<reference evidence="4 5" key="1">
    <citation type="submission" date="2019-01" db="EMBL/GenBank/DDBJ databases">
        <title>Leucobacter muris sp. nov. isolated from the nose of a laboratory mouse.</title>
        <authorList>
            <person name="Benga L."/>
            <person name="Sproeer C."/>
            <person name="Schumann P."/>
            <person name="Verbarg S."/>
            <person name="Bunk B."/>
            <person name="Engelhardt E."/>
            <person name="Benten P.M."/>
            <person name="Sager M."/>
        </authorList>
    </citation>
    <scope>NUCLEOTIDE SEQUENCE [LARGE SCALE GENOMIC DNA]</scope>
    <source>
        <strain evidence="4 5">DSM 101948</strain>
    </source>
</reference>
<dbReference type="Proteomes" id="UP000285768">
    <property type="component" value="Chromosome"/>
</dbReference>
<proteinExistence type="predicted"/>
<feature type="domain" description="D-alanyl-D-alanine carboxypeptidase-like core" evidence="3">
    <location>
        <begin position="106"/>
        <end position="231"/>
    </location>
</feature>
<evidence type="ECO:0000256" key="1">
    <source>
        <dbReference type="SAM" id="MobiDB-lite"/>
    </source>
</evidence>
<feature type="chain" id="PRO_5047348379" evidence="2">
    <location>
        <begin position="27"/>
        <end position="260"/>
    </location>
</feature>
<evidence type="ECO:0000313" key="5">
    <source>
        <dbReference type="Proteomes" id="UP000285768"/>
    </source>
</evidence>
<dbReference type="RefSeq" id="WP_128386424.1">
    <property type="nucleotide sequence ID" value="NZ_CP035037.1"/>
</dbReference>
<dbReference type="SUPFAM" id="SSF55166">
    <property type="entry name" value="Hedgehog/DD-peptidase"/>
    <property type="match status" value="1"/>
</dbReference>
<sequence>MSVRIPRPALAALLVGALALPLVACAPEPESAAEASAAPSPEPAPAPAPAEEPPAEAEFDRAAHSVDDPMSIWVVSNKLRPLSPADFAPADLVMPEGVENEFSQPLREPAARAVEALVAAAAADGHAVRIISAYRDYATQVALYDGYTARDGQAAADTYSARPGHSEHQTGLAVDFDDHGACYLAACFGETPAGLWLAEHAADHGFVVRYPEGKQEVTGFMPEPWHFRYVGPELAQQMRATGTTTLEEFFGLPAAPGYAQ</sequence>
<keyword evidence="4" id="KW-0378">Hydrolase</keyword>
<dbReference type="Gene3D" id="3.30.1380.10">
    <property type="match status" value="1"/>
</dbReference>
<keyword evidence="4" id="KW-0645">Protease</keyword>